<dbReference type="InterPro" id="IPR018957">
    <property type="entry name" value="Znf_C3HC4_RING-type"/>
</dbReference>
<dbReference type="SUPFAM" id="SSF57850">
    <property type="entry name" value="RING/U-box"/>
    <property type="match status" value="1"/>
</dbReference>
<keyword evidence="3" id="KW-0862">Zinc</keyword>
<feature type="compositionally biased region" description="Low complexity" evidence="6">
    <location>
        <begin position="692"/>
        <end position="703"/>
    </location>
</feature>
<reference evidence="8" key="1">
    <citation type="submission" date="2021-04" db="EMBL/GenBank/DDBJ databases">
        <authorList>
            <consortium name="Molecular Ecology Group"/>
        </authorList>
    </citation>
    <scope>NUCLEOTIDE SEQUENCE</scope>
</reference>
<dbReference type="InterPro" id="IPR013083">
    <property type="entry name" value="Znf_RING/FYVE/PHD"/>
</dbReference>
<dbReference type="OrthoDB" id="6105938at2759"/>
<evidence type="ECO:0000256" key="4">
    <source>
        <dbReference type="PROSITE-ProRule" id="PRU00175"/>
    </source>
</evidence>
<dbReference type="PANTHER" id="PTHR14609:SF1">
    <property type="entry name" value="ORC UBIQUITIN LIGASE 1"/>
    <property type="match status" value="1"/>
</dbReference>
<name>A0A8S3ZTD8_9EUPU</name>
<dbReference type="PANTHER" id="PTHR14609">
    <property type="entry name" value="RING FINGER PROTEIN 219"/>
    <property type="match status" value="1"/>
</dbReference>
<evidence type="ECO:0000259" key="7">
    <source>
        <dbReference type="PROSITE" id="PS50089"/>
    </source>
</evidence>
<dbReference type="Proteomes" id="UP000678393">
    <property type="component" value="Unassembled WGS sequence"/>
</dbReference>
<feature type="domain" description="RING-type" evidence="7">
    <location>
        <begin position="23"/>
        <end position="61"/>
    </location>
</feature>
<dbReference type="GO" id="GO:0008270">
    <property type="term" value="F:zinc ion binding"/>
    <property type="evidence" value="ECO:0007669"/>
    <property type="project" value="UniProtKB-KW"/>
</dbReference>
<feature type="region of interest" description="Disordered" evidence="6">
    <location>
        <begin position="520"/>
        <end position="544"/>
    </location>
</feature>
<evidence type="ECO:0000256" key="2">
    <source>
        <dbReference type="ARBA" id="ARBA00022771"/>
    </source>
</evidence>
<feature type="coiled-coil region" evidence="5">
    <location>
        <begin position="165"/>
        <end position="257"/>
    </location>
</feature>
<gene>
    <name evidence="8" type="ORF">CUNI_LOCUS16846</name>
</gene>
<evidence type="ECO:0000313" key="9">
    <source>
        <dbReference type="Proteomes" id="UP000678393"/>
    </source>
</evidence>
<evidence type="ECO:0000256" key="5">
    <source>
        <dbReference type="SAM" id="Coils"/>
    </source>
</evidence>
<organism evidence="8 9">
    <name type="scientific">Candidula unifasciata</name>
    <dbReference type="NCBI Taxonomy" id="100452"/>
    <lineage>
        <taxon>Eukaryota</taxon>
        <taxon>Metazoa</taxon>
        <taxon>Spiralia</taxon>
        <taxon>Lophotrochozoa</taxon>
        <taxon>Mollusca</taxon>
        <taxon>Gastropoda</taxon>
        <taxon>Heterobranchia</taxon>
        <taxon>Euthyneura</taxon>
        <taxon>Panpulmonata</taxon>
        <taxon>Eupulmonata</taxon>
        <taxon>Stylommatophora</taxon>
        <taxon>Helicina</taxon>
        <taxon>Helicoidea</taxon>
        <taxon>Geomitridae</taxon>
        <taxon>Candidula</taxon>
    </lineage>
</organism>
<feature type="compositionally biased region" description="Polar residues" evidence="6">
    <location>
        <begin position="383"/>
        <end position="395"/>
    </location>
</feature>
<evidence type="ECO:0000256" key="1">
    <source>
        <dbReference type="ARBA" id="ARBA00022723"/>
    </source>
</evidence>
<dbReference type="CDD" id="cd16562">
    <property type="entry name" value="RING-HC_RNF219"/>
    <property type="match status" value="1"/>
</dbReference>
<proteinExistence type="predicted"/>
<dbReference type="AlphaFoldDB" id="A0A8S3ZTD8"/>
<dbReference type="InterPro" id="IPR001841">
    <property type="entry name" value="Znf_RING"/>
</dbReference>
<dbReference type="GO" id="GO:0006275">
    <property type="term" value="P:regulation of DNA replication"/>
    <property type="evidence" value="ECO:0007669"/>
    <property type="project" value="InterPro"/>
</dbReference>
<evidence type="ECO:0000256" key="6">
    <source>
        <dbReference type="SAM" id="MobiDB-lite"/>
    </source>
</evidence>
<feature type="region of interest" description="Disordered" evidence="6">
    <location>
        <begin position="359"/>
        <end position="396"/>
    </location>
</feature>
<dbReference type="PROSITE" id="PS50089">
    <property type="entry name" value="ZF_RING_2"/>
    <property type="match status" value="1"/>
</dbReference>
<dbReference type="InterPro" id="IPR035691">
    <property type="entry name" value="OBI1_RING-HC"/>
</dbReference>
<dbReference type="GO" id="GO:0004842">
    <property type="term" value="F:ubiquitin-protein transferase activity"/>
    <property type="evidence" value="ECO:0007669"/>
    <property type="project" value="InterPro"/>
</dbReference>
<keyword evidence="2 4" id="KW-0863">Zinc-finger</keyword>
<feature type="region of interest" description="Disordered" evidence="6">
    <location>
        <begin position="727"/>
        <end position="761"/>
    </location>
</feature>
<sequence length="808" mass="89767">MASEGKAKSNKQMTITFTLPISCQICLGKVKQPVLCPNHHVFCSLCLEIWLNRNQQCPACRVDIGPDNPVRHIIGNQLEEEISETRSTPEFRRARFDLLYREYEDELEKLQKDNVILKMQNSILTSQLQDAEHKNMVSEDKRGSISSASPQTPDGLRLLQISRNLQEVQKLYQGIRVEMAELKQENCRLKEESVNLTRENENLRLEIAQRSPKKFGRYTVATLETKLAEQEKEIRQLKKALERSDAYIEELQQQDRRGLPRYDTDTPGGKARFHINLEPKGLEAGAHSSTDGGGPRKVLFGKVIPEEAVKPDTKANVFSTLGSDKSSQKYHRSLVFSKNCENLAGGEFDSLHLQKSADVRNVPETSSHSEAAYKKSHDLEESIQVSSQASLQSQPDFEETAKGIIPDKTMKKVHFKDSEKASDTASFDLEVPSPISSLISESYSSFSKDLSSPGQKLSLEAKPFSGYHCQVKLEALEGEEEYGRSSADNNVLSSRDQKAFKKPKPTLRKNRKIPVAKKIKQEPVEESMEDSSHLSVPDITPTDTVDNVSHIADYTETSDDFDMSMTPEMTDCLRLFDQAEKKVSSMASTSSGIVPKPDSVVTHAHQTPWSSGPPNSSAFILQSSSGSFPPANINSGHRFASTGNNIRGWQQQFYNALKVNPDRVGTVYHPPDVAFGSSHYPRSNDHLESGNKSKMNSFMNNNPSKNAASAKDFTFSEPLRVTAPFLDLPDSATGRKQSSLTNPFTSGLSFPGPSTSSSTFPSSFTFMTPPDIRKDSYHHSSSTLSLVAPSAFSHTNSYVTHTGRQTGL</sequence>
<evidence type="ECO:0000256" key="3">
    <source>
        <dbReference type="ARBA" id="ARBA00022833"/>
    </source>
</evidence>
<accession>A0A8S3ZTD8</accession>
<dbReference type="Gene3D" id="3.30.40.10">
    <property type="entry name" value="Zinc/RING finger domain, C3HC4 (zinc finger)"/>
    <property type="match status" value="1"/>
</dbReference>
<dbReference type="Pfam" id="PF00097">
    <property type="entry name" value="zf-C3HC4"/>
    <property type="match status" value="1"/>
</dbReference>
<keyword evidence="1" id="KW-0479">Metal-binding</keyword>
<evidence type="ECO:0000313" key="8">
    <source>
        <dbReference type="EMBL" id="CAG5131288.1"/>
    </source>
</evidence>
<comment type="caution">
    <text evidence="8">The sequence shown here is derived from an EMBL/GenBank/DDBJ whole genome shotgun (WGS) entry which is preliminary data.</text>
</comment>
<feature type="compositionally biased region" description="Basic and acidic residues" evidence="6">
    <location>
        <begin position="682"/>
        <end position="691"/>
    </location>
</feature>
<dbReference type="EMBL" id="CAJHNH020004558">
    <property type="protein sequence ID" value="CAG5131288.1"/>
    <property type="molecule type" value="Genomic_DNA"/>
</dbReference>
<feature type="compositionally biased region" description="Basic and acidic residues" evidence="6">
    <location>
        <begin position="371"/>
        <end position="380"/>
    </location>
</feature>
<dbReference type="InterPro" id="IPR039209">
    <property type="entry name" value="OBI1"/>
</dbReference>
<feature type="coiled-coil region" evidence="5">
    <location>
        <begin position="93"/>
        <end position="120"/>
    </location>
</feature>
<feature type="region of interest" description="Disordered" evidence="6">
    <location>
        <begin position="677"/>
        <end position="703"/>
    </location>
</feature>
<protein>
    <recommendedName>
        <fullName evidence="7">RING-type domain-containing protein</fullName>
    </recommendedName>
</protein>
<feature type="compositionally biased region" description="Polar residues" evidence="6">
    <location>
        <begin position="734"/>
        <end position="744"/>
    </location>
</feature>
<keyword evidence="9" id="KW-1185">Reference proteome</keyword>
<keyword evidence="5" id="KW-0175">Coiled coil</keyword>
<dbReference type="GO" id="GO:0006513">
    <property type="term" value="P:protein monoubiquitination"/>
    <property type="evidence" value="ECO:0007669"/>
    <property type="project" value="InterPro"/>
</dbReference>
<feature type="compositionally biased region" description="Low complexity" evidence="6">
    <location>
        <begin position="745"/>
        <end position="761"/>
    </location>
</feature>